<dbReference type="RefSeq" id="WP_218258247.1">
    <property type="nucleotide sequence ID" value="NZ_CP077713.1"/>
</dbReference>
<dbReference type="AlphaFoldDB" id="A0A8F5C2I4"/>
<dbReference type="GeneID" id="65557636"/>
<dbReference type="Proteomes" id="UP000694036">
    <property type="component" value="Chromosome"/>
</dbReference>
<sequence>MKKCPICNFENSDDALYCTKCGTPLSTQQPYMKPSHRPRKWLVVPFIAGIIITVFIIASITIFVPATLNIYAKELVSPSQVSAILGGTWKVVGLGRTAMIISEPIVMNLSSNHTNSLVIGVGSNQQTPMAQGLTESLRGIIDERTYNMTLTLWYFSNSSEALNYFSLQGFFNDQRALHYLNASLIVISNNEFVMYRYSDFLHSYISEIILLNGSLIKEVQIFGPTTIPQNHLEDLNNIL</sequence>
<evidence type="ECO:0000313" key="3">
    <source>
        <dbReference type="Proteomes" id="UP000694036"/>
    </source>
</evidence>
<keyword evidence="1" id="KW-1133">Transmembrane helix</keyword>
<name>A0A8F5C2I4_9CREN</name>
<reference evidence="2 3" key="1">
    <citation type="journal article" date="2021" name="Environ. Microbiol.">
        <title>New insights into the diversity and evolution of the archaeal mobilome from three complete genomes of Saccharolobus shibatae.</title>
        <authorList>
            <person name="Medvedeva S."/>
            <person name="Brandt D."/>
            <person name="Cvirkaite-Krupovic V."/>
            <person name="Liu Y."/>
            <person name="Severinov K."/>
            <person name="Ishino S."/>
            <person name="Ishino Y."/>
            <person name="Prangishvili D."/>
            <person name="Kalinowski J."/>
            <person name="Krupovic M."/>
        </authorList>
    </citation>
    <scope>NUCLEOTIDE SEQUENCE [LARGE SCALE GENOMIC DNA]</scope>
    <source>
        <strain evidence="2 3">S38A</strain>
    </source>
</reference>
<evidence type="ECO:0000313" key="2">
    <source>
        <dbReference type="EMBL" id="QXJ35765.1"/>
    </source>
</evidence>
<gene>
    <name evidence="2" type="ORF">J5U22_02312</name>
</gene>
<keyword evidence="1" id="KW-0472">Membrane</keyword>
<proteinExistence type="predicted"/>
<feature type="transmembrane region" description="Helical" evidence="1">
    <location>
        <begin position="41"/>
        <end position="64"/>
    </location>
</feature>
<evidence type="ECO:0008006" key="4">
    <source>
        <dbReference type="Google" id="ProtNLM"/>
    </source>
</evidence>
<keyword evidence="3" id="KW-1185">Reference proteome</keyword>
<accession>A0A8F5C2I4</accession>
<dbReference type="EMBL" id="CP077713">
    <property type="protein sequence ID" value="QXJ35765.1"/>
    <property type="molecule type" value="Genomic_DNA"/>
</dbReference>
<keyword evidence="1" id="KW-0812">Transmembrane</keyword>
<evidence type="ECO:0000256" key="1">
    <source>
        <dbReference type="SAM" id="Phobius"/>
    </source>
</evidence>
<organism evidence="2 3">
    <name type="scientific">Saccharolobus shibatae</name>
    <dbReference type="NCBI Taxonomy" id="2286"/>
    <lineage>
        <taxon>Archaea</taxon>
        <taxon>Thermoproteota</taxon>
        <taxon>Thermoprotei</taxon>
        <taxon>Sulfolobales</taxon>
        <taxon>Sulfolobaceae</taxon>
        <taxon>Saccharolobus</taxon>
    </lineage>
</organism>
<protein>
    <recommendedName>
        <fullName evidence="4">Zinc-ribbon domain-containing protein</fullName>
    </recommendedName>
</protein>